<dbReference type="Gene3D" id="1.20.1260.100">
    <property type="entry name" value="TspO/MBR protein"/>
    <property type="match status" value="1"/>
</dbReference>
<evidence type="ECO:0000256" key="5">
    <source>
        <dbReference type="ARBA" id="ARBA00023136"/>
    </source>
</evidence>
<dbReference type="EMBL" id="JBHUKU010000008">
    <property type="protein sequence ID" value="MFD2460436.1"/>
    <property type="molecule type" value="Genomic_DNA"/>
</dbReference>
<comment type="subcellular location">
    <subcellularLocation>
        <location evidence="1">Membrane</location>
        <topology evidence="1">Multi-pass membrane protein</topology>
    </subcellularLocation>
</comment>
<feature type="transmembrane region" description="Helical" evidence="6">
    <location>
        <begin position="81"/>
        <end position="102"/>
    </location>
</feature>
<evidence type="ECO:0000313" key="7">
    <source>
        <dbReference type="EMBL" id="MFD2460436.1"/>
    </source>
</evidence>
<evidence type="ECO:0000313" key="8">
    <source>
        <dbReference type="Proteomes" id="UP001597419"/>
    </source>
</evidence>
<dbReference type="PANTHER" id="PTHR10057:SF0">
    <property type="entry name" value="TRANSLOCATOR PROTEIN"/>
    <property type="match status" value="1"/>
</dbReference>
<dbReference type="RefSeq" id="WP_345397641.1">
    <property type="nucleotide sequence ID" value="NZ_BAABHG010000009.1"/>
</dbReference>
<dbReference type="Pfam" id="PF03073">
    <property type="entry name" value="TspO_MBR"/>
    <property type="match status" value="1"/>
</dbReference>
<keyword evidence="8" id="KW-1185">Reference proteome</keyword>
<evidence type="ECO:0000256" key="1">
    <source>
        <dbReference type="ARBA" id="ARBA00004141"/>
    </source>
</evidence>
<evidence type="ECO:0000256" key="3">
    <source>
        <dbReference type="ARBA" id="ARBA00022692"/>
    </source>
</evidence>
<protein>
    <submittedName>
        <fullName evidence="7">TspO/MBR family protein</fullName>
    </submittedName>
</protein>
<dbReference type="InterPro" id="IPR004307">
    <property type="entry name" value="TspO_MBR"/>
</dbReference>
<keyword evidence="3 6" id="KW-0812">Transmembrane</keyword>
<sequence>MPVTTTTPRRNPWLALLGFVTVVAVVGLVGALAATSAREIYGRLHQPSWAAPAELFGPMWTVMYLLIAFAGWWYWRTDGETGAYAAYGIGLLLNLLWTPLFFAGRSTTLALIDVVALDFVVFVTVVLFARRSRVAAVLLVPYLGWLAYATALNSAVVVLN</sequence>
<comment type="caution">
    <text evidence="7">The sequence shown here is derived from an EMBL/GenBank/DDBJ whole genome shotgun (WGS) entry which is preliminary data.</text>
</comment>
<proteinExistence type="inferred from homology"/>
<dbReference type="PANTHER" id="PTHR10057">
    <property type="entry name" value="PERIPHERAL-TYPE BENZODIAZEPINE RECEPTOR"/>
    <property type="match status" value="1"/>
</dbReference>
<evidence type="ECO:0000256" key="4">
    <source>
        <dbReference type="ARBA" id="ARBA00022989"/>
    </source>
</evidence>
<feature type="transmembrane region" description="Helical" evidence="6">
    <location>
        <begin position="135"/>
        <end position="159"/>
    </location>
</feature>
<reference evidence="8" key="1">
    <citation type="journal article" date="2019" name="Int. J. Syst. Evol. Microbiol.">
        <title>The Global Catalogue of Microorganisms (GCM) 10K type strain sequencing project: providing services to taxonomists for standard genome sequencing and annotation.</title>
        <authorList>
            <consortium name="The Broad Institute Genomics Platform"/>
            <consortium name="The Broad Institute Genome Sequencing Center for Infectious Disease"/>
            <person name="Wu L."/>
            <person name="Ma J."/>
        </authorList>
    </citation>
    <scope>NUCLEOTIDE SEQUENCE [LARGE SCALE GENOMIC DNA]</scope>
    <source>
        <strain evidence="8">CGMCC 4.7643</strain>
    </source>
</reference>
<dbReference type="CDD" id="cd15904">
    <property type="entry name" value="TSPO_MBR"/>
    <property type="match status" value="1"/>
</dbReference>
<keyword evidence="5 6" id="KW-0472">Membrane</keyword>
<evidence type="ECO:0000256" key="6">
    <source>
        <dbReference type="SAM" id="Phobius"/>
    </source>
</evidence>
<name>A0ABW5GHX1_9PSEU</name>
<organism evidence="7 8">
    <name type="scientific">Amycolatopsis samaneae</name>
    <dbReference type="NCBI Taxonomy" id="664691"/>
    <lineage>
        <taxon>Bacteria</taxon>
        <taxon>Bacillati</taxon>
        <taxon>Actinomycetota</taxon>
        <taxon>Actinomycetes</taxon>
        <taxon>Pseudonocardiales</taxon>
        <taxon>Pseudonocardiaceae</taxon>
        <taxon>Amycolatopsis</taxon>
    </lineage>
</organism>
<dbReference type="InterPro" id="IPR038330">
    <property type="entry name" value="TspO/MBR-related_sf"/>
</dbReference>
<feature type="transmembrane region" description="Helical" evidence="6">
    <location>
        <begin position="55"/>
        <end position="75"/>
    </location>
</feature>
<gene>
    <name evidence="7" type="ORF">ACFSYJ_17645</name>
</gene>
<dbReference type="Proteomes" id="UP001597419">
    <property type="component" value="Unassembled WGS sequence"/>
</dbReference>
<feature type="transmembrane region" description="Helical" evidence="6">
    <location>
        <begin position="12"/>
        <end position="34"/>
    </location>
</feature>
<dbReference type="PIRSF" id="PIRSF005859">
    <property type="entry name" value="PBR"/>
    <property type="match status" value="1"/>
</dbReference>
<accession>A0ABW5GHX1</accession>
<keyword evidence="4 6" id="KW-1133">Transmembrane helix</keyword>
<evidence type="ECO:0000256" key="2">
    <source>
        <dbReference type="ARBA" id="ARBA00007524"/>
    </source>
</evidence>
<feature type="transmembrane region" description="Helical" evidence="6">
    <location>
        <begin position="109"/>
        <end position="129"/>
    </location>
</feature>
<comment type="similarity">
    <text evidence="2">Belongs to the TspO/BZRP family.</text>
</comment>